<gene>
    <name evidence="7" type="ORF">LIP_1848</name>
</gene>
<reference evidence="8" key="2">
    <citation type="journal article" date="2016" name="Int. J. Syst. Evol. Microbiol.">
        <title>Complete genome sequence and cell structure of Limnochorda pilosa, a Gram-negative spore-former within the phylum Firmicutes.</title>
        <authorList>
            <person name="Watanabe M."/>
            <person name="Kojima H."/>
            <person name="Fukui M."/>
        </authorList>
    </citation>
    <scope>NUCLEOTIDE SEQUENCE [LARGE SCALE GENOMIC DNA]</scope>
    <source>
        <strain evidence="8">HC45</strain>
    </source>
</reference>
<organism evidence="7 8">
    <name type="scientific">Limnochorda pilosa</name>
    <dbReference type="NCBI Taxonomy" id="1555112"/>
    <lineage>
        <taxon>Bacteria</taxon>
        <taxon>Bacillati</taxon>
        <taxon>Bacillota</taxon>
        <taxon>Limnochordia</taxon>
        <taxon>Limnochordales</taxon>
        <taxon>Limnochordaceae</taxon>
        <taxon>Limnochorda</taxon>
    </lineage>
</organism>
<keyword evidence="2 5" id="KW-0812">Transmembrane</keyword>
<feature type="region of interest" description="Disordered" evidence="6">
    <location>
        <begin position="896"/>
        <end position="927"/>
    </location>
</feature>
<dbReference type="Proteomes" id="UP000065807">
    <property type="component" value="Chromosome"/>
</dbReference>
<dbReference type="STRING" id="1555112.LIP_1848"/>
<comment type="caution">
    <text evidence="5">Lacks conserved residue(s) required for the propagation of feature annotation.</text>
</comment>
<keyword evidence="8" id="KW-1185">Reference proteome</keyword>
<feature type="transmembrane region" description="Helical" evidence="5">
    <location>
        <begin position="156"/>
        <end position="178"/>
    </location>
</feature>
<reference evidence="8" key="1">
    <citation type="submission" date="2015-07" db="EMBL/GenBank/DDBJ databases">
        <title>Complete genome sequence and phylogenetic analysis of Limnochorda pilosa.</title>
        <authorList>
            <person name="Watanabe M."/>
            <person name="Kojima H."/>
            <person name="Fukui M."/>
        </authorList>
    </citation>
    <scope>NUCLEOTIDE SEQUENCE [LARGE SCALE GENOMIC DNA]</scope>
    <source>
        <strain evidence="8">HC45</strain>
    </source>
</reference>
<dbReference type="InterPro" id="IPR005372">
    <property type="entry name" value="UPF0182"/>
</dbReference>
<evidence type="ECO:0000313" key="7">
    <source>
        <dbReference type="EMBL" id="BAS27691.1"/>
    </source>
</evidence>
<dbReference type="AlphaFoldDB" id="A0A0K2SKR0"/>
<evidence type="ECO:0000256" key="4">
    <source>
        <dbReference type="ARBA" id="ARBA00023136"/>
    </source>
</evidence>
<feature type="transmembrane region" description="Helical" evidence="5">
    <location>
        <begin position="270"/>
        <end position="292"/>
    </location>
</feature>
<comment type="subcellular location">
    <subcellularLocation>
        <location evidence="5">Cell membrane</location>
        <topology evidence="5">Multi-pass membrane protein</topology>
    </subcellularLocation>
</comment>
<feature type="compositionally biased region" description="Low complexity" evidence="6">
    <location>
        <begin position="910"/>
        <end position="920"/>
    </location>
</feature>
<keyword evidence="1 5" id="KW-1003">Cell membrane</keyword>
<dbReference type="KEGG" id="lpil:LIP_1848"/>
<feature type="transmembrane region" description="Helical" evidence="5">
    <location>
        <begin position="246"/>
        <end position="263"/>
    </location>
</feature>
<dbReference type="PANTHER" id="PTHR39344">
    <property type="entry name" value="UPF0182 PROTEIN SLL1060"/>
    <property type="match status" value="1"/>
</dbReference>
<dbReference type="RefSeq" id="WP_068136901.1">
    <property type="nucleotide sequence ID" value="NZ_AP014924.1"/>
</dbReference>
<evidence type="ECO:0000256" key="5">
    <source>
        <dbReference type="HAMAP-Rule" id="MF_01600"/>
    </source>
</evidence>
<evidence type="ECO:0000256" key="1">
    <source>
        <dbReference type="ARBA" id="ARBA00022475"/>
    </source>
</evidence>
<feature type="transmembrane region" description="Helical" evidence="5">
    <location>
        <begin position="53"/>
        <end position="73"/>
    </location>
</feature>
<evidence type="ECO:0000256" key="3">
    <source>
        <dbReference type="ARBA" id="ARBA00022989"/>
    </source>
</evidence>
<dbReference type="OrthoDB" id="9763654at2"/>
<dbReference type="HAMAP" id="MF_01600">
    <property type="entry name" value="UPF0182"/>
    <property type="match status" value="1"/>
</dbReference>
<keyword evidence="3 5" id="KW-1133">Transmembrane helix</keyword>
<sequence length="927" mass="104221">MRSLARNTGLVVLVGLVFFGIVLSLSARFLTDWWWFENVGHLPVLLTRLGWEWGVRLGLGLALTLLIYVNLAATRGQVGRALFRYQERLPQGLSFKALGGLFWVASLVLGFLYASGVAPAWETIARYLQAVPTGTVDPAFGKDLAFYLFTMPFFRLIYTSLFGMLVLVLLIVGAIYVLSGALHFHGWRPEMETGAKVHLTLLLVVLVLLKAGDYWLSIYELVYSPRGAAFGAGYTDLVVQANANRLLVALSGLVALGLLINLFRKGTLWIVAGLVGLIGVSLLAGSVAPGLVQQFLVAPNELVRERPYIENHIQMTRLAYDLDGIEERRFDYQPALPEEALARNQSIIQNIRLWDWRPLLQTYQQIQAFRLYYTFPDMNVDRYEVDGTYQQVMLAAREIDPTRLQNPTWINQHLQYTHGYGVVMSPVNRVTARGLPEFLLSDIPPRGALPVDRPEIYYGRQTSDYVVVNTDIEEFDYPRGDQNAWARYEGHGGVRLSNVLVRAAFALRTGDLQLLLSGDIHSDSRLMFDREVGARVRKIAPFLAYDQEPYLVVAAGRLYWIVDAYTTSDRYPYSQPMQGVGNYIRNPVKVVVDAYQGDVTFYLVDPEEPIARTYAGIYPTIFKPLDAMPEALRRHIRVPETYFRIQAQILATYHMQDPVVFYNREDAWSLPQEIYGDRAQAMEPYYLITQLPDSDRPEFILLLPFTPVRRDNMVGWLAVRNDGEHYGKGLLYLFPKDRLTFGPMQVEARIDQNPLISQQLTLWSQRGSRVIRGNLLVIPVENSVLYVEPIFLQAEQSDLPELTRIIVAHGEQVTMQPTLETALADIFGTQAVARTFPEVSPDQAAPETQPLGPPAVADLARQAQDLYQQAQDRLRSGDWTGYGEAIDRLGQVLRQLEEESAAAGPPPQAAPALPSSETAPPAEPPTS</sequence>
<dbReference type="GO" id="GO:0005886">
    <property type="term" value="C:plasma membrane"/>
    <property type="evidence" value="ECO:0007669"/>
    <property type="project" value="UniProtKB-SubCell"/>
</dbReference>
<dbReference type="GO" id="GO:0005576">
    <property type="term" value="C:extracellular region"/>
    <property type="evidence" value="ECO:0007669"/>
    <property type="project" value="TreeGrafter"/>
</dbReference>
<feature type="transmembrane region" description="Helical" evidence="5">
    <location>
        <begin position="199"/>
        <end position="216"/>
    </location>
</feature>
<dbReference type="PATRIC" id="fig|1555112.3.peg.1881"/>
<accession>A0A0K2SKR0</accession>
<evidence type="ECO:0000256" key="6">
    <source>
        <dbReference type="SAM" id="MobiDB-lite"/>
    </source>
</evidence>
<name>A0A0K2SKR0_LIMPI</name>
<keyword evidence="4 5" id="KW-0472">Membrane</keyword>
<comment type="similarity">
    <text evidence="5">Belongs to the UPF0182 family.</text>
</comment>
<feature type="transmembrane region" description="Helical" evidence="5">
    <location>
        <begin position="93"/>
        <end position="114"/>
    </location>
</feature>
<evidence type="ECO:0000256" key="2">
    <source>
        <dbReference type="ARBA" id="ARBA00022692"/>
    </source>
</evidence>
<proteinExistence type="inferred from homology"/>
<evidence type="ECO:0000313" key="8">
    <source>
        <dbReference type="Proteomes" id="UP000065807"/>
    </source>
</evidence>
<dbReference type="Pfam" id="PF03699">
    <property type="entry name" value="UPF0182"/>
    <property type="match status" value="1"/>
</dbReference>
<dbReference type="PANTHER" id="PTHR39344:SF1">
    <property type="entry name" value="UPF0182 PROTEIN SLL1060"/>
    <property type="match status" value="1"/>
</dbReference>
<protein>
    <recommendedName>
        <fullName evidence="5">UPF0182 protein LIP_1848</fullName>
    </recommendedName>
</protein>
<dbReference type="EMBL" id="AP014924">
    <property type="protein sequence ID" value="BAS27691.1"/>
    <property type="molecule type" value="Genomic_DNA"/>
</dbReference>